<feature type="region of interest" description="Disordered" evidence="1">
    <location>
        <begin position="104"/>
        <end position="130"/>
    </location>
</feature>
<evidence type="ECO:0000256" key="1">
    <source>
        <dbReference type="SAM" id="MobiDB-lite"/>
    </source>
</evidence>
<dbReference type="GeneID" id="20084807"/>
<dbReference type="EMBL" id="KI913966">
    <property type="protein sequence ID" value="ETV99693.1"/>
    <property type="molecule type" value="Genomic_DNA"/>
</dbReference>
<dbReference type="RefSeq" id="XP_008871469.1">
    <property type="nucleotide sequence ID" value="XM_008873247.1"/>
</dbReference>
<protein>
    <submittedName>
        <fullName evidence="2">Uncharacterized protein</fullName>
    </submittedName>
</protein>
<reference evidence="2" key="1">
    <citation type="submission" date="2013-12" db="EMBL/GenBank/DDBJ databases">
        <title>The Genome Sequence of Aphanomyces invadans NJM9701.</title>
        <authorList>
            <consortium name="The Broad Institute Genomics Platform"/>
            <person name="Russ C."/>
            <person name="Tyler B."/>
            <person name="van West P."/>
            <person name="Dieguez-Uribeondo J."/>
            <person name="Young S.K."/>
            <person name="Zeng Q."/>
            <person name="Gargeya S."/>
            <person name="Fitzgerald M."/>
            <person name="Abouelleil A."/>
            <person name="Alvarado L."/>
            <person name="Chapman S.B."/>
            <person name="Gainer-Dewar J."/>
            <person name="Goldberg J."/>
            <person name="Griggs A."/>
            <person name="Gujja S."/>
            <person name="Hansen M."/>
            <person name="Howarth C."/>
            <person name="Imamovic A."/>
            <person name="Ireland A."/>
            <person name="Larimer J."/>
            <person name="McCowan C."/>
            <person name="Murphy C."/>
            <person name="Pearson M."/>
            <person name="Poon T.W."/>
            <person name="Priest M."/>
            <person name="Roberts A."/>
            <person name="Saif S."/>
            <person name="Shea T."/>
            <person name="Sykes S."/>
            <person name="Wortman J."/>
            <person name="Nusbaum C."/>
            <person name="Birren B."/>
        </authorList>
    </citation>
    <scope>NUCLEOTIDE SEQUENCE [LARGE SCALE GENOMIC DNA]</scope>
    <source>
        <strain evidence="2">NJM9701</strain>
    </source>
</reference>
<sequence>MARAQVQAHDPAQHSSELHKRVVCAAHSVSRRLLQLFGARRLLRWPMTRPRARSLKFVVDSCGFQGQEHDQFGADDKHWRQVRQLTVVPLGSARKLATMMCGSRHGPSDPGGGCSVQYVDLNGREQQGPP</sequence>
<evidence type="ECO:0000313" key="2">
    <source>
        <dbReference type="EMBL" id="ETV99693.1"/>
    </source>
</evidence>
<proteinExistence type="predicted"/>
<organism evidence="2">
    <name type="scientific">Aphanomyces invadans</name>
    <dbReference type="NCBI Taxonomy" id="157072"/>
    <lineage>
        <taxon>Eukaryota</taxon>
        <taxon>Sar</taxon>
        <taxon>Stramenopiles</taxon>
        <taxon>Oomycota</taxon>
        <taxon>Saprolegniomycetes</taxon>
        <taxon>Saprolegniales</taxon>
        <taxon>Verrucalvaceae</taxon>
        <taxon>Aphanomyces</taxon>
    </lineage>
</organism>
<dbReference type="VEuPathDB" id="FungiDB:H310_07757"/>
<gene>
    <name evidence="2" type="ORF">H310_07757</name>
</gene>
<dbReference type="AlphaFoldDB" id="A0A024U0A3"/>
<accession>A0A024U0A3</accession>
<name>A0A024U0A3_9STRA</name>